<protein>
    <submittedName>
        <fullName evidence="2">Metallophosphoesterase</fullName>
    </submittedName>
</protein>
<dbReference type="SUPFAM" id="SSF56300">
    <property type="entry name" value="Metallo-dependent phosphatases"/>
    <property type="match status" value="1"/>
</dbReference>
<gene>
    <name evidence="2" type="ORF">ENS19_05590</name>
</gene>
<evidence type="ECO:0000259" key="1">
    <source>
        <dbReference type="Pfam" id="PF00149"/>
    </source>
</evidence>
<proteinExistence type="predicted"/>
<comment type="caution">
    <text evidence="2">The sequence shown here is derived from an EMBL/GenBank/DDBJ whole genome shotgun (WGS) entry which is preliminary data.</text>
</comment>
<evidence type="ECO:0000313" key="2">
    <source>
        <dbReference type="EMBL" id="HFK20741.1"/>
    </source>
</evidence>
<organism evidence="2">
    <name type="scientific">Candidatus Methanomethylicus mesodigestus</name>
    <dbReference type="NCBI Taxonomy" id="1867258"/>
    <lineage>
        <taxon>Archaea</taxon>
        <taxon>Thermoproteota</taxon>
        <taxon>Methanosuratincolia</taxon>
        <taxon>Candidatus Methanomethylicales</taxon>
        <taxon>Candidatus Methanomethylicaceae</taxon>
        <taxon>Candidatus Methanomethylicus</taxon>
    </lineage>
</organism>
<accession>A0A7C3FCZ2</accession>
<dbReference type="EMBL" id="DSTX01000010">
    <property type="protein sequence ID" value="HFK20741.1"/>
    <property type="molecule type" value="Genomic_DNA"/>
</dbReference>
<dbReference type="InterPro" id="IPR004843">
    <property type="entry name" value="Calcineurin-like_PHP"/>
</dbReference>
<dbReference type="Pfam" id="PF00149">
    <property type="entry name" value="Metallophos"/>
    <property type="match status" value="1"/>
</dbReference>
<dbReference type="CDD" id="cd07391">
    <property type="entry name" value="MPP_PF1019"/>
    <property type="match status" value="1"/>
</dbReference>
<dbReference type="AlphaFoldDB" id="A0A7C3FCZ2"/>
<dbReference type="Gene3D" id="3.60.21.10">
    <property type="match status" value="1"/>
</dbReference>
<dbReference type="PIRSF" id="PIRSF000887">
    <property type="entry name" value="Pesterase_MJ0037"/>
    <property type="match status" value="1"/>
</dbReference>
<dbReference type="GO" id="GO:0016787">
    <property type="term" value="F:hydrolase activity"/>
    <property type="evidence" value="ECO:0007669"/>
    <property type="project" value="InterPro"/>
</dbReference>
<name>A0A7C3FCZ2_9CREN</name>
<dbReference type="PANTHER" id="PTHR39323:SF1">
    <property type="entry name" value="BLR1149 PROTEIN"/>
    <property type="match status" value="1"/>
</dbReference>
<dbReference type="InterPro" id="IPR029052">
    <property type="entry name" value="Metallo-depent_PP-like"/>
</dbReference>
<dbReference type="InterPro" id="IPR024173">
    <property type="entry name" value="Pesterase_MJ0037-like"/>
</dbReference>
<reference evidence="2" key="1">
    <citation type="journal article" date="2020" name="mSystems">
        <title>Genome- and Community-Level Interaction Insights into Carbon Utilization and Element Cycling Functions of Hydrothermarchaeota in Hydrothermal Sediment.</title>
        <authorList>
            <person name="Zhou Z."/>
            <person name="Liu Y."/>
            <person name="Xu W."/>
            <person name="Pan J."/>
            <person name="Luo Z.H."/>
            <person name="Li M."/>
        </authorList>
    </citation>
    <scope>NUCLEOTIDE SEQUENCE [LARGE SCALE GENOMIC DNA]</scope>
    <source>
        <strain evidence="2">SpSt-468</strain>
    </source>
</reference>
<dbReference type="NCBIfam" id="TIGR00024">
    <property type="entry name" value="SbcD_rel_arch"/>
    <property type="match status" value="1"/>
</dbReference>
<dbReference type="InterPro" id="IPR004376">
    <property type="entry name" value="Pesterase_MJ0037"/>
</dbReference>
<dbReference type="PANTHER" id="PTHR39323">
    <property type="entry name" value="BLR1149 PROTEIN"/>
    <property type="match status" value="1"/>
</dbReference>
<sequence length="255" mass="28633">MRIFQGIEIPDSLPALFLRRHKALVIADLHIGYEAALREKGIHMPDSSYPLIKRTIDCLLKSTGATQIIILGDLKHEFGKPSAQEWVEVMDLLEFLSVSKKEVHVVRGNHDNLINRILRRYEVTLHERSMLMGTILLAHGDKVFSVPERVRTIITAHEHPAVISRDKSGSRYKFKCFLIGKIGKKRLIVMPALSPLSSGVGINEAERGALLSPLLRETDIDSFVPIVVEEDVGIFKFPSIGAMRQLNSQAESLLR</sequence>
<feature type="domain" description="Calcineurin-like phosphoesterase" evidence="1">
    <location>
        <begin position="22"/>
        <end position="141"/>
    </location>
</feature>